<keyword evidence="2" id="KW-1185">Reference proteome</keyword>
<proteinExistence type="predicted"/>
<sequence>MDALLTPPSRSLPAIPGGPSGDARFGLWLLALDHRDNAEPENDKPAETAVRHLRAVAAA</sequence>
<dbReference type="Proteomes" id="UP000295573">
    <property type="component" value="Unassembled WGS sequence"/>
</dbReference>
<organism evidence="1 2">
    <name type="scientific">Kribbella antiqua</name>
    <dbReference type="NCBI Taxonomy" id="2512217"/>
    <lineage>
        <taxon>Bacteria</taxon>
        <taxon>Bacillati</taxon>
        <taxon>Actinomycetota</taxon>
        <taxon>Actinomycetes</taxon>
        <taxon>Propionibacteriales</taxon>
        <taxon>Kribbellaceae</taxon>
        <taxon>Kribbella</taxon>
    </lineage>
</organism>
<reference evidence="1 2" key="1">
    <citation type="journal article" date="2015" name="Stand. Genomic Sci.">
        <title>Genomic Encyclopedia of Bacterial and Archaeal Type Strains, Phase III: the genomes of soil and plant-associated and newly described type strains.</title>
        <authorList>
            <person name="Whitman W.B."/>
            <person name="Woyke T."/>
            <person name="Klenk H.P."/>
            <person name="Zhou Y."/>
            <person name="Lilburn T.G."/>
            <person name="Beck B.J."/>
            <person name="De Vos P."/>
            <person name="Vandamme P."/>
            <person name="Eisen J.A."/>
            <person name="Garrity G."/>
            <person name="Hugenholtz P."/>
            <person name="Kyrpides N.C."/>
        </authorList>
    </citation>
    <scope>NUCLEOTIDE SEQUENCE [LARGE SCALE GENOMIC DNA]</scope>
    <source>
        <strain evidence="1 2">VKM Ac-2541</strain>
    </source>
</reference>
<comment type="caution">
    <text evidence="1">The sequence shown here is derived from an EMBL/GenBank/DDBJ whole genome shotgun (WGS) entry which is preliminary data.</text>
</comment>
<gene>
    <name evidence="1" type="ORF">EV646_114107</name>
</gene>
<evidence type="ECO:0000313" key="1">
    <source>
        <dbReference type="EMBL" id="TCO42284.1"/>
    </source>
</evidence>
<dbReference type="EMBL" id="SLWR01000014">
    <property type="protein sequence ID" value="TCO42284.1"/>
    <property type="molecule type" value="Genomic_DNA"/>
</dbReference>
<protein>
    <submittedName>
        <fullName evidence="1">Uncharacterized protein</fullName>
    </submittedName>
</protein>
<accession>A0A4R2ICK2</accession>
<evidence type="ECO:0000313" key="2">
    <source>
        <dbReference type="Proteomes" id="UP000295573"/>
    </source>
</evidence>
<dbReference type="AlphaFoldDB" id="A0A4R2ICK2"/>
<name>A0A4R2ICK2_9ACTN</name>